<sequence>MREQVSNLFNDFVALLFPECCLGCQELLARGETTICTDCRIHLPYTNSHIPGDGGDFEWLRRFYNKVPVKHALTYLYFARSGRVQQLLHELKYRGHEEIGEVLGNWFGADLKEHDYQQQFDLIIPVPLHRRKLQKRGYNQSDSFARGLGQALNIPWQANALQRLTDSATQTKKSRLERWENVEQIFKITDVSLIKNQRILVVDDVMTTGATLEACAVVLLAAGAQSVSVATIAAA</sequence>
<dbReference type="InterPro" id="IPR000836">
    <property type="entry name" value="PRTase_dom"/>
</dbReference>
<dbReference type="InterPro" id="IPR051910">
    <property type="entry name" value="ComF/GntX_DNA_util-trans"/>
</dbReference>
<accession>A0A6J4JBY7</accession>
<dbReference type="Gene3D" id="3.40.50.2020">
    <property type="match status" value="1"/>
</dbReference>
<feature type="domain" description="Phosphoribosyltransferase" evidence="2">
    <location>
        <begin position="172"/>
        <end position="234"/>
    </location>
</feature>
<dbReference type="PANTHER" id="PTHR47505">
    <property type="entry name" value="DNA UTILIZATION PROTEIN YHGH"/>
    <property type="match status" value="1"/>
</dbReference>
<gene>
    <name evidence="3" type="ORF">AVDCRST_MAG95-2921</name>
</gene>
<comment type="similarity">
    <text evidence="1">Belongs to the ComF/GntX family.</text>
</comment>
<evidence type="ECO:0000259" key="2">
    <source>
        <dbReference type="Pfam" id="PF00156"/>
    </source>
</evidence>
<keyword evidence="3" id="KW-0808">Transferase</keyword>
<dbReference type="CDD" id="cd06223">
    <property type="entry name" value="PRTases_typeI"/>
    <property type="match status" value="1"/>
</dbReference>
<reference evidence="3" key="1">
    <citation type="submission" date="2020-02" db="EMBL/GenBank/DDBJ databases">
        <authorList>
            <person name="Meier V. D."/>
        </authorList>
    </citation>
    <scope>NUCLEOTIDE SEQUENCE</scope>
    <source>
        <strain evidence="3">AVDCRST_MAG95</strain>
    </source>
</reference>
<dbReference type="SUPFAM" id="SSF53271">
    <property type="entry name" value="PRTase-like"/>
    <property type="match status" value="1"/>
</dbReference>
<dbReference type="InterPro" id="IPR029057">
    <property type="entry name" value="PRTase-like"/>
</dbReference>
<keyword evidence="3" id="KW-0328">Glycosyltransferase</keyword>
<dbReference type="Pfam" id="PF00156">
    <property type="entry name" value="Pribosyltran"/>
    <property type="match status" value="1"/>
</dbReference>
<dbReference type="GO" id="GO:0016757">
    <property type="term" value="F:glycosyltransferase activity"/>
    <property type="evidence" value="ECO:0007669"/>
    <property type="project" value="UniProtKB-KW"/>
</dbReference>
<protein>
    <submittedName>
        <fullName evidence="3">Competence protein F homolog, phosphoribosyltransferase domain protein YhgH required for utilization of DNA as sole source of carbon and energy</fullName>
    </submittedName>
</protein>
<evidence type="ECO:0000256" key="1">
    <source>
        <dbReference type="ARBA" id="ARBA00008007"/>
    </source>
</evidence>
<dbReference type="PANTHER" id="PTHR47505:SF1">
    <property type="entry name" value="DNA UTILIZATION PROTEIN YHGH"/>
    <property type="match status" value="1"/>
</dbReference>
<name>A0A6J4JBY7_9BACT</name>
<dbReference type="EMBL" id="CADCTJ010000924">
    <property type="protein sequence ID" value="CAA9274017.1"/>
    <property type="molecule type" value="Genomic_DNA"/>
</dbReference>
<proteinExistence type="inferred from homology"/>
<evidence type="ECO:0000313" key="3">
    <source>
        <dbReference type="EMBL" id="CAA9274017.1"/>
    </source>
</evidence>
<dbReference type="AlphaFoldDB" id="A0A6J4JBY7"/>
<organism evidence="3">
    <name type="scientific">uncultured Adhaeribacter sp</name>
    <dbReference type="NCBI Taxonomy" id="448109"/>
    <lineage>
        <taxon>Bacteria</taxon>
        <taxon>Pseudomonadati</taxon>
        <taxon>Bacteroidota</taxon>
        <taxon>Cytophagia</taxon>
        <taxon>Cytophagales</taxon>
        <taxon>Hymenobacteraceae</taxon>
        <taxon>Adhaeribacter</taxon>
        <taxon>environmental samples</taxon>
    </lineage>
</organism>